<evidence type="ECO:0000256" key="1">
    <source>
        <dbReference type="SAM" id="MobiDB-lite"/>
    </source>
</evidence>
<evidence type="ECO:0000313" key="3">
    <source>
        <dbReference type="Proteomes" id="UP001234989"/>
    </source>
</evidence>
<proteinExistence type="predicted"/>
<protein>
    <recommendedName>
        <fullName evidence="4">Retrotransposon Copia-like N-terminal domain-containing protein</fullName>
    </recommendedName>
</protein>
<gene>
    <name evidence="2" type="ORF">MTR67_038468</name>
</gene>
<evidence type="ECO:0008006" key="4">
    <source>
        <dbReference type="Google" id="ProtNLM"/>
    </source>
</evidence>
<name>A0AAF0UF99_SOLVR</name>
<organism evidence="2 3">
    <name type="scientific">Solanum verrucosum</name>
    <dbReference type="NCBI Taxonomy" id="315347"/>
    <lineage>
        <taxon>Eukaryota</taxon>
        <taxon>Viridiplantae</taxon>
        <taxon>Streptophyta</taxon>
        <taxon>Embryophyta</taxon>
        <taxon>Tracheophyta</taxon>
        <taxon>Spermatophyta</taxon>
        <taxon>Magnoliopsida</taxon>
        <taxon>eudicotyledons</taxon>
        <taxon>Gunneridae</taxon>
        <taxon>Pentapetalae</taxon>
        <taxon>asterids</taxon>
        <taxon>lamiids</taxon>
        <taxon>Solanales</taxon>
        <taxon>Solanaceae</taxon>
        <taxon>Solanoideae</taxon>
        <taxon>Solaneae</taxon>
        <taxon>Solanum</taxon>
    </lineage>
</organism>
<sequence length="104" mass="11354">MADSHNSGNLLSLAKQSSSSTTIQLPNLSLKLNTNNYSLWKENTLDILKTFSLDFFVLGFNPPPKIITVTPNSIATATDSSTTQSQSEITSLPMRNGDTVIFLF</sequence>
<dbReference type="AlphaFoldDB" id="A0AAF0UF99"/>
<dbReference type="Proteomes" id="UP001234989">
    <property type="component" value="Chromosome 9"/>
</dbReference>
<accession>A0AAF0UF99</accession>
<evidence type="ECO:0000313" key="2">
    <source>
        <dbReference type="EMBL" id="WMV45083.1"/>
    </source>
</evidence>
<dbReference type="EMBL" id="CP133620">
    <property type="protein sequence ID" value="WMV45083.1"/>
    <property type="molecule type" value="Genomic_DNA"/>
</dbReference>
<keyword evidence="3" id="KW-1185">Reference proteome</keyword>
<reference evidence="2" key="1">
    <citation type="submission" date="2023-08" db="EMBL/GenBank/DDBJ databases">
        <title>A de novo genome assembly of Solanum verrucosum Schlechtendal, a Mexican diploid species geographically isolated from the other diploid A-genome species in potato relatives.</title>
        <authorList>
            <person name="Hosaka K."/>
        </authorList>
    </citation>
    <scope>NUCLEOTIDE SEQUENCE</scope>
    <source>
        <tissue evidence="2">Young leaves</tissue>
    </source>
</reference>
<feature type="region of interest" description="Disordered" evidence="1">
    <location>
        <begin position="1"/>
        <end position="22"/>
    </location>
</feature>